<name>A0A4Q7N9J5_9BURK</name>
<proteinExistence type="inferred from homology"/>
<keyword evidence="9 10" id="KW-0472">Membrane</keyword>
<organism evidence="12 13">
    <name type="scientific">Pigmentiphaga kullae</name>
    <dbReference type="NCBI Taxonomy" id="151784"/>
    <lineage>
        <taxon>Bacteria</taxon>
        <taxon>Pseudomonadati</taxon>
        <taxon>Pseudomonadota</taxon>
        <taxon>Betaproteobacteria</taxon>
        <taxon>Burkholderiales</taxon>
        <taxon>Alcaligenaceae</taxon>
        <taxon>Pigmentiphaga</taxon>
    </lineage>
</organism>
<dbReference type="EMBL" id="SGXC01000003">
    <property type="protein sequence ID" value="RZS78697.1"/>
    <property type="molecule type" value="Genomic_DNA"/>
</dbReference>
<evidence type="ECO:0000256" key="8">
    <source>
        <dbReference type="ARBA" id="ARBA00022989"/>
    </source>
</evidence>
<keyword evidence="12" id="KW-0282">Flagellum</keyword>
<comment type="caution">
    <text evidence="12">The sequence shown here is derived from an EMBL/GenBank/DDBJ whole genome shotgun (WGS) entry which is preliminary data.</text>
</comment>
<dbReference type="AlphaFoldDB" id="A0A4Q7N9J5"/>
<evidence type="ECO:0000313" key="13">
    <source>
        <dbReference type="Proteomes" id="UP000292445"/>
    </source>
</evidence>
<evidence type="ECO:0000256" key="3">
    <source>
        <dbReference type="ARBA" id="ARBA00008281"/>
    </source>
</evidence>
<protein>
    <recommendedName>
        <fullName evidence="10">Flagellar protein FliL</fullName>
    </recommendedName>
</protein>
<evidence type="ECO:0000256" key="7">
    <source>
        <dbReference type="ARBA" id="ARBA00022779"/>
    </source>
</evidence>
<comment type="similarity">
    <text evidence="3 10">Belongs to the FliL family.</text>
</comment>
<evidence type="ECO:0000256" key="9">
    <source>
        <dbReference type="ARBA" id="ARBA00023136"/>
    </source>
</evidence>
<dbReference type="Pfam" id="PF03748">
    <property type="entry name" value="FliL"/>
    <property type="match status" value="1"/>
</dbReference>
<evidence type="ECO:0000313" key="12">
    <source>
        <dbReference type="EMBL" id="RZS78697.1"/>
    </source>
</evidence>
<evidence type="ECO:0000256" key="1">
    <source>
        <dbReference type="ARBA" id="ARBA00002254"/>
    </source>
</evidence>
<dbReference type="RefSeq" id="WP_165404788.1">
    <property type="nucleotide sequence ID" value="NZ_SGXC01000003.1"/>
</dbReference>
<dbReference type="GO" id="GO:0071978">
    <property type="term" value="P:bacterial-type flagellum-dependent swarming motility"/>
    <property type="evidence" value="ECO:0007669"/>
    <property type="project" value="TreeGrafter"/>
</dbReference>
<keyword evidence="5 10" id="KW-0145">Chemotaxis</keyword>
<comment type="subcellular location">
    <subcellularLocation>
        <location evidence="10">Cell inner membrane</location>
    </subcellularLocation>
    <subcellularLocation>
        <location evidence="2">Cell membrane</location>
        <topology evidence="2">Single-pass membrane protein</topology>
    </subcellularLocation>
</comment>
<feature type="region of interest" description="Disordered" evidence="11">
    <location>
        <begin position="52"/>
        <end position="76"/>
    </location>
</feature>
<keyword evidence="10" id="KW-0997">Cell inner membrane</keyword>
<comment type="function">
    <text evidence="1 10">Controls the rotational direction of flagella during chemotaxis.</text>
</comment>
<keyword evidence="8 10" id="KW-1133">Transmembrane helix</keyword>
<keyword evidence="4" id="KW-1003">Cell membrane</keyword>
<evidence type="ECO:0000256" key="6">
    <source>
        <dbReference type="ARBA" id="ARBA00022692"/>
    </source>
</evidence>
<gene>
    <name evidence="12" type="ORF">EV675_5354</name>
</gene>
<keyword evidence="12" id="KW-0969">Cilium</keyword>
<dbReference type="GO" id="GO:0006935">
    <property type="term" value="P:chemotaxis"/>
    <property type="evidence" value="ECO:0007669"/>
    <property type="project" value="UniProtKB-KW"/>
</dbReference>
<accession>A0A4Q7N9J5</accession>
<dbReference type="PANTHER" id="PTHR35091">
    <property type="entry name" value="FLAGELLAR PROTEIN FLIL"/>
    <property type="match status" value="1"/>
</dbReference>
<reference evidence="12 13" key="1">
    <citation type="submission" date="2019-02" db="EMBL/GenBank/DDBJ databases">
        <title>Genomic Encyclopedia of Type Strains, Phase IV (KMG-IV): sequencing the most valuable type-strain genomes for metagenomic binning, comparative biology and taxonomic classification.</title>
        <authorList>
            <person name="Goeker M."/>
        </authorList>
    </citation>
    <scope>NUCLEOTIDE SEQUENCE [LARGE SCALE GENOMIC DNA]</scope>
    <source>
        <strain evidence="12 13">K24</strain>
    </source>
</reference>
<keyword evidence="7 10" id="KW-0283">Flagellar rotation</keyword>
<keyword evidence="12" id="KW-0966">Cell projection</keyword>
<keyword evidence="13" id="KW-1185">Reference proteome</keyword>
<dbReference type="Proteomes" id="UP000292445">
    <property type="component" value="Unassembled WGS sequence"/>
</dbReference>
<dbReference type="InterPro" id="IPR005503">
    <property type="entry name" value="FliL"/>
</dbReference>
<sequence length="179" mass="19277">MAEAIVPVKRTRTWLFVLGGLVLLVVIAAMAALLLVHNKQLANFETYSYPGLQEDDDPTQPRPPAAPAPTASANPGKRVFTPLDLFTANLAERDNDRFAQVGIVIEVGDAKAGAALNAVVPPIRSDILLLLSSKTADELLSLKGKQALATQVVDIARKYIAPEFRSNVYAAHFSSFVIQ</sequence>
<evidence type="ECO:0000256" key="2">
    <source>
        <dbReference type="ARBA" id="ARBA00004162"/>
    </source>
</evidence>
<dbReference type="GO" id="GO:0005886">
    <property type="term" value="C:plasma membrane"/>
    <property type="evidence" value="ECO:0007669"/>
    <property type="project" value="UniProtKB-SubCell"/>
</dbReference>
<evidence type="ECO:0000256" key="5">
    <source>
        <dbReference type="ARBA" id="ARBA00022500"/>
    </source>
</evidence>
<evidence type="ECO:0000256" key="11">
    <source>
        <dbReference type="SAM" id="MobiDB-lite"/>
    </source>
</evidence>
<dbReference type="PANTHER" id="PTHR35091:SF2">
    <property type="entry name" value="FLAGELLAR PROTEIN FLIL"/>
    <property type="match status" value="1"/>
</dbReference>
<evidence type="ECO:0000256" key="10">
    <source>
        <dbReference type="RuleBase" id="RU364125"/>
    </source>
</evidence>
<keyword evidence="6 10" id="KW-0812">Transmembrane</keyword>
<feature type="transmembrane region" description="Helical" evidence="10">
    <location>
        <begin position="14"/>
        <end position="36"/>
    </location>
</feature>
<dbReference type="GO" id="GO:0009425">
    <property type="term" value="C:bacterial-type flagellum basal body"/>
    <property type="evidence" value="ECO:0007669"/>
    <property type="project" value="InterPro"/>
</dbReference>
<evidence type="ECO:0000256" key="4">
    <source>
        <dbReference type="ARBA" id="ARBA00022475"/>
    </source>
</evidence>